<evidence type="ECO:0000313" key="9">
    <source>
        <dbReference type="EMBL" id="KAF9518109.1"/>
    </source>
</evidence>
<dbReference type="EMBL" id="MU128927">
    <property type="protein sequence ID" value="KAF9518109.1"/>
    <property type="molecule type" value="Genomic_DNA"/>
</dbReference>
<keyword evidence="2" id="KW-0645">Protease</keyword>
<keyword evidence="4" id="KW-0378">Hydrolase</keyword>
<dbReference type="PANTHER" id="PTHR22726:SF18">
    <property type="entry name" value="PEPTIDASE M48 DOMAIN-CONTAINING PROTEIN"/>
    <property type="match status" value="1"/>
</dbReference>
<dbReference type="AlphaFoldDB" id="A0A9P6E0I2"/>
<keyword evidence="10" id="KW-1185">Reference proteome</keyword>
<dbReference type="Proteomes" id="UP000886523">
    <property type="component" value="Unassembled WGS sequence"/>
</dbReference>
<feature type="transmembrane region" description="Helical" evidence="7">
    <location>
        <begin position="104"/>
        <end position="124"/>
    </location>
</feature>
<keyword evidence="7" id="KW-0472">Membrane</keyword>
<dbReference type="GO" id="GO:0034982">
    <property type="term" value="P:mitochondrial protein processing"/>
    <property type="evidence" value="ECO:0007669"/>
    <property type="project" value="TreeGrafter"/>
</dbReference>
<keyword evidence="6" id="KW-0482">Metalloprotease</keyword>
<dbReference type="GO" id="GO:0006515">
    <property type="term" value="P:protein quality control for misfolded or incompletely synthesized proteins"/>
    <property type="evidence" value="ECO:0007669"/>
    <property type="project" value="TreeGrafter"/>
</dbReference>
<dbReference type="CDD" id="cd07331">
    <property type="entry name" value="M48C_Oma1_like"/>
    <property type="match status" value="1"/>
</dbReference>
<comment type="cofactor">
    <cofactor evidence="1">
        <name>Zn(2+)</name>
        <dbReference type="ChEBI" id="CHEBI:29105"/>
    </cofactor>
</comment>
<feature type="domain" description="Peptidase M48" evidence="8">
    <location>
        <begin position="248"/>
        <end position="426"/>
    </location>
</feature>
<evidence type="ECO:0000256" key="1">
    <source>
        <dbReference type="ARBA" id="ARBA00001947"/>
    </source>
</evidence>
<proteinExistence type="predicted"/>
<gene>
    <name evidence="9" type="ORF">BS47DRAFT_1313604</name>
</gene>
<dbReference type="InterPro" id="IPR001915">
    <property type="entry name" value="Peptidase_M48"/>
</dbReference>
<dbReference type="GO" id="GO:0046872">
    <property type="term" value="F:metal ion binding"/>
    <property type="evidence" value="ECO:0007669"/>
    <property type="project" value="UniProtKB-KW"/>
</dbReference>
<keyword evidence="7" id="KW-0812">Transmembrane</keyword>
<evidence type="ECO:0000256" key="5">
    <source>
        <dbReference type="ARBA" id="ARBA00022833"/>
    </source>
</evidence>
<keyword evidence="5" id="KW-0862">Zinc</keyword>
<evidence type="ECO:0000256" key="3">
    <source>
        <dbReference type="ARBA" id="ARBA00022723"/>
    </source>
</evidence>
<evidence type="ECO:0000256" key="7">
    <source>
        <dbReference type="SAM" id="Phobius"/>
    </source>
</evidence>
<sequence length="458" mass="51842">MRRGLFQCFIRPNLGLGGGERAIIFHPTRRGGFSSVLPSLRLRTGSFPLAPSYSRTFQTSTVRRDVFFVAFPALKTQLLNITRFSLIVLPFVYRYRLHKKYPGVSLALLQIPIFATCIVIGLALDQSPHTHRWRLLLMTHREEIEWARRRFEDFLRTDGPLLLKGDDPRVQQVQRVAERIVSVSEEPDVRNRIVSAAVWPPLDNRLLEANANDSAARLHQEYPPTARVVYDASMPFVLESSNPTKVFESRDWKLYIVDLPRINAFALPTREIVVYTGLIDLLDDDALLSSVIGHEVSHVVQRHAVENAGFLNVATIVFDVLRSISFALTMSFPLISDATASVFNVMNNYLVGRAFSRKLEEEADALGLEFMANAGYDPREALLLWDIMAAVEEDATAAGEATSIPDRIPLLRTHPTSQKRKEHLEKLMPKALELYRNSTLRRLRGVTEPTTESAPRKT</sequence>
<dbReference type="InterPro" id="IPR051156">
    <property type="entry name" value="Mito/Outer_Membr_Metalloprot"/>
</dbReference>
<protein>
    <recommendedName>
        <fullName evidence="8">Peptidase M48 domain-containing protein</fullName>
    </recommendedName>
</protein>
<dbReference type="PANTHER" id="PTHR22726">
    <property type="entry name" value="METALLOENDOPEPTIDASE OMA1"/>
    <property type="match status" value="1"/>
</dbReference>
<evidence type="ECO:0000313" key="10">
    <source>
        <dbReference type="Proteomes" id="UP000886523"/>
    </source>
</evidence>
<dbReference type="GO" id="GO:0005743">
    <property type="term" value="C:mitochondrial inner membrane"/>
    <property type="evidence" value="ECO:0007669"/>
    <property type="project" value="TreeGrafter"/>
</dbReference>
<evidence type="ECO:0000256" key="6">
    <source>
        <dbReference type="ARBA" id="ARBA00023049"/>
    </source>
</evidence>
<evidence type="ECO:0000259" key="8">
    <source>
        <dbReference type="Pfam" id="PF01435"/>
    </source>
</evidence>
<evidence type="ECO:0000256" key="4">
    <source>
        <dbReference type="ARBA" id="ARBA00022801"/>
    </source>
</evidence>
<organism evidence="9 10">
    <name type="scientific">Hydnum rufescens UP504</name>
    <dbReference type="NCBI Taxonomy" id="1448309"/>
    <lineage>
        <taxon>Eukaryota</taxon>
        <taxon>Fungi</taxon>
        <taxon>Dikarya</taxon>
        <taxon>Basidiomycota</taxon>
        <taxon>Agaricomycotina</taxon>
        <taxon>Agaricomycetes</taxon>
        <taxon>Cantharellales</taxon>
        <taxon>Hydnaceae</taxon>
        <taxon>Hydnum</taxon>
    </lineage>
</organism>
<dbReference type="GO" id="GO:0004222">
    <property type="term" value="F:metalloendopeptidase activity"/>
    <property type="evidence" value="ECO:0007669"/>
    <property type="project" value="InterPro"/>
</dbReference>
<evidence type="ECO:0000256" key="2">
    <source>
        <dbReference type="ARBA" id="ARBA00022670"/>
    </source>
</evidence>
<name>A0A9P6E0I2_9AGAM</name>
<dbReference type="Pfam" id="PF01435">
    <property type="entry name" value="Peptidase_M48"/>
    <property type="match status" value="1"/>
</dbReference>
<reference evidence="9" key="1">
    <citation type="journal article" date="2020" name="Nat. Commun.">
        <title>Large-scale genome sequencing of mycorrhizal fungi provides insights into the early evolution of symbiotic traits.</title>
        <authorList>
            <person name="Miyauchi S."/>
            <person name="Kiss E."/>
            <person name="Kuo A."/>
            <person name="Drula E."/>
            <person name="Kohler A."/>
            <person name="Sanchez-Garcia M."/>
            <person name="Morin E."/>
            <person name="Andreopoulos B."/>
            <person name="Barry K.W."/>
            <person name="Bonito G."/>
            <person name="Buee M."/>
            <person name="Carver A."/>
            <person name="Chen C."/>
            <person name="Cichocki N."/>
            <person name="Clum A."/>
            <person name="Culley D."/>
            <person name="Crous P.W."/>
            <person name="Fauchery L."/>
            <person name="Girlanda M."/>
            <person name="Hayes R.D."/>
            <person name="Keri Z."/>
            <person name="LaButti K."/>
            <person name="Lipzen A."/>
            <person name="Lombard V."/>
            <person name="Magnuson J."/>
            <person name="Maillard F."/>
            <person name="Murat C."/>
            <person name="Nolan M."/>
            <person name="Ohm R.A."/>
            <person name="Pangilinan J."/>
            <person name="Pereira M.F."/>
            <person name="Perotto S."/>
            <person name="Peter M."/>
            <person name="Pfister S."/>
            <person name="Riley R."/>
            <person name="Sitrit Y."/>
            <person name="Stielow J.B."/>
            <person name="Szollosi G."/>
            <person name="Zifcakova L."/>
            <person name="Stursova M."/>
            <person name="Spatafora J.W."/>
            <person name="Tedersoo L."/>
            <person name="Vaario L.M."/>
            <person name="Yamada A."/>
            <person name="Yan M."/>
            <person name="Wang P."/>
            <person name="Xu J."/>
            <person name="Bruns T."/>
            <person name="Baldrian P."/>
            <person name="Vilgalys R."/>
            <person name="Dunand C."/>
            <person name="Henrissat B."/>
            <person name="Grigoriev I.V."/>
            <person name="Hibbett D."/>
            <person name="Nagy L.G."/>
            <person name="Martin F.M."/>
        </authorList>
    </citation>
    <scope>NUCLEOTIDE SEQUENCE</scope>
    <source>
        <strain evidence="9">UP504</strain>
    </source>
</reference>
<keyword evidence="3" id="KW-0479">Metal-binding</keyword>
<dbReference type="OrthoDB" id="7464992at2759"/>
<accession>A0A9P6E0I2</accession>
<dbReference type="Gene3D" id="3.30.2010.10">
    <property type="entry name" value="Metalloproteases ('zincins'), catalytic domain"/>
    <property type="match status" value="1"/>
</dbReference>
<keyword evidence="7" id="KW-1133">Transmembrane helix</keyword>
<comment type="caution">
    <text evidence="9">The sequence shown here is derived from an EMBL/GenBank/DDBJ whole genome shotgun (WGS) entry which is preliminary data.</text>
</comment>